<proteinExistence type="predicted"/>
<dbReference type="Gene3D" id="1.10.150.520">
    <property type="match status" value="1"/>
</dbReference>
<evidence type="ECO:0000313" key="4">
    <source>
        <dbReference type="Proteomes" id="UP000610846"/>
    </source>
</evidence>
<dbReference type="InterPro" id="IPR041492">
    <property type="entry name" value="HAD_2"/>
</dbReference>
<protein>
    <submittedName>
        <fullName evidence="3">HAD family hydrolase</fullName>
    </submittedName>
</protein>
<accession>A0A927G7H1</accession>
<dbReference type="Pfam" id="PF13419">
    <property type="entry name" value="HAD_2"/>
    <property type="match status" value="1"/>
</dbReference>
<organism evidence="3 4">
    <name type="scientific">Cellulosimicrobium arenosum</name>
    <dbReference type="NCBI Taxonomy" id="2708133"/>
    <lineage>
        <taxon>Bacteria</taxon>
        <taxon>Bacillati</taxon>
        <taxon>Actinomycetota</taxon>
        <taxon>Actinomycetes</taxon>
        <taxon>Micrococcales</taxon>
        <taxon>Promicromonosporaceae</taxon>
        <taxon>Cellulosimicrobium</taxon>
    </lineage>
</organism>
<dbReference type="SUPFAM" id="SSF56784">
    <property type="entry name" value="HAD-like"/>
    <property type="match status" value="1"/>
</dbReference>
<dbReference type="EMBL" id="JACYHB010000001">
    <property type="protein sequence ID" value="MBD8077959.1"/>
    <property type="molecule type" value="Genomic_DNA"/>
</dbReference>
<reference evidence="3" key="2">
    <citation type="submission" date="2020-09" db="EMBL/GenBank/DDBJ databases">
        <authorList>
            <person name="Yu Y."/>
        </authorList>
    </citation>
    <scope>NUCLEOTIDE SEQUENCE</scope>
    <source>
        <strain evidence="3">KCTC 49039</strain>
    </source>
</reference>
<dbReference type="SFLD" id="SFLDS00003">
    <property type="entry name" value="Haloacid_Dehalogenase"/>
    <property type="match status" value="1"/>
</dbReference>
<evidence type="ECO:0000313" key="3">
    <source>
        <dbReference type="EMBL" id="MBD8077959.1"/>
    </source>
</evidence>
<reference evidence="3" key="1">
    <citation type="journal article" date="2018" name="Curr. Microbiol.">
        <title>Cellulosimicrobium arenosum sp. nov., Isolated from Marine Sediment Sand.</title>
        <authorList>
            <person name="Oh M."/>
            <person name="Kim J.H."/>
            <person name="Yoon J.H."/>
            <person name="Schumann P."/>
            <person name="Kim W."/>
        </authorList>
    </citation>
    <scope>NUCLEOTIDE SEQUENCE</scope>
    <source>
        <strain evidence="3">KCTC 49039</strain>
    </source>
</reference>
<name>A0A927G7H1_9MICO</name>
<dbReference type="Gene3D" id="3.40.50.1000">
    <property type="entry name" value="HAD superfamily/HAD-like"/>
    <property type="match status" value="1"/>
</dbReference>
<dbReference type="InterPro" id="IPR036412">
    <property type="entry name" value="HAD-like_sf"/>
</dbReference>
<dbReference type="GO" id="GO:0016787">
    <property type="term" value="F:hydrolase activity"/>
    <property type="evidence" value="ECO:0007669"/>
    <property type="project" value="UniProtKB-KW"/>
</dbReference>
<dbReference type="InterPro" id="IPR051400">
    <property type="entry name" value="HAD-like_hydrolase"/>
</dbReference>
<dbReference type="PANTHER" id="PTHR46470">
    <property type="entry name" value="N-ACYLNEURAMINATE-9-PHOSPHATASE"/>
    <property type="match status" value="1"/>
</dbReference>
<dbReference type="InterPro" id="IPR023214">
    <property type="entry name" value="HAD_sf"/>
</dbReference>
<sequence>MIWLFDLDNTLVDRDEAFAAWARSAVAQAGGDAADVAAVVAADGGGHAPKSDVARVIVERLGWELDLPAVVERFRAGIVANVRAYPGVLDLLDSLRDAGDRVVVITNGISGQQRGKIARCAIEPHVDAIVVSGEEGIDKPDPRLVDVALERVGASDADRAGAWMLGDAAHLDVAVGLAAGTRTGWVSHGRTWHGVPGDADARPDAVAPTTCELVALVRAQECVTSTA</sequence>
<keyword evidence="1 3" id="KW-0378">Hydrolase</keyword>
<evidence type="ECO:0000256" key="2">
    <source>
        <dbReference type="ARBA" id="ARBA00022842"/>
    </source>
</evidence>
<dbReference type="AlphaFoldDB" id="A0A927G7H1"/>
<dbReference type="RefSeq" id="WP_191827489.1">
    <property type="nucleotide sequence ID" value="NZ_JACYHB010000001.1"/>
</dbReference>
<evidence type="ECO:0000256" key="1">
    <source>
        <dbReference type="ARBA" id="ARBA00022801"/>
    </source>
</evidence>
<keyword evidence="4" id="KW-1185">Reference proteome</keyword>
<dbReference type="SFLD" id="SFLDG01129">
    <property type="entry name" value="C1.5:_HAD__Beta-PGM__Phosphata"/>
    <property type="match status" value="1"/>
</dbReference>
<keyword evidence="2" id="KW-0460">Magnesium</keyword>
<comment type="caution">
    <text evidence="3">The sequence shown here is derived from an EMBL/GenBank/DDBJ whole genome shotgun (WGS) entry which is preliminary data.</text>
</comment>
<dbReference type="Proteomes" id="UP000610846">
    <property type="component" value="Unassembled WGS sequence"/>
</dbReference>
<gene>
    <name evidence="3" type="ORF">IF651_02670</name>
</gene>